<evidence type="ECO:0000256" key="6">
    <source>
        <dbReference type="PROSITE-ProRule" id="PRU10141"/>
    </source>
</evidence>
<dbReference type="AlphaFoldDB" id="A0AAD8NR80"/>
<dbReference type="InterPro" id="IPR001245">
    <property type="entry name" value="Ser-Thr/Tyr_kinase_cat_dom"/>
</dbReference>
<dbReference type="GO" id="GO:0004674">
    <property type="term" value="F:protein serine/threonine kinase activity"/>
    <property type="evidence" value="ECO:0007669"/>
    <property type="project" value="UniProtKB-KW"/>
</dbReference>
<evidence type="ECO:0000256" key="3">
    <source>
        <dbReference type="ARBA" id="ARBA00022741"/>
    </source>
</evidence>
<dbReference type="GO" id="GO:0009506">
    <property type="term" value="C:plasmodesma"/>
    <property type="evidence" value="ECO:0007669"/>
    <property type="project" value="TreeGrafter"/>
</dbReference>
<feature type="region of interest" description="Disordered" evidence="8">
    <location>
        <begin position="369"/>
        <end position="403"/>
    </location>
</feature>
<dbReference type="InterPro" id="IPR011009">
    <property type="entry name" value="Kinase-like_dom_sf"/>
</dbReference>
<proteinExistence type="inferred from homology"/>
<evidence type="ECO:0000313" key="11">
    <source>
        <dbReference type="Proteomes" id="UP001229421"/>
    </source>
</evidence>
<evidence type="ECO:0000256" key="1">
    <source>
        <dbReference type="ARBA" id="ARBA00022527"/>
    </source>
</evidence>
<dbReference type="PANTHER" id="PTHR27003:SF467">
    <property type="entry name" value="PROTEIN KINASE DOMAIN-CONTAINING PROTEIN"/>
    <property type="match status" value="1"/>
</dbReference>
<keyword evidence="11" id="KW-1185">Reference proteome</keyword>
<keyword evidence="5 6" id="KW-0067">ATP-binding</keyword>
<keyword evidence="4" id="KW-0418">Kinase</keyword>
<dbReference type="Proteomes" id="UP001229421">
    <property type="component" value="Unassembled WGS sequence"/>
</dbReference>
<feature type="binding site" evidence="6">
    <location>
        <position position="91"/>
    </location>
    <ligand>
        <name>ATP</name>
        <dbReference type="ChEBI" id="CHEBI:30616"/>
    </ligand>
</feature>
<dbReference type="SUPFAM" id="SSF56112">
    <property type="entry name" value="Protein kinase-like (PK-like)"/>
    <property type="match status" value="1"/>
</dbReference>
<dbReference type="GO" id="GO:0005886">
    <property type="term" value="C:plasma membrane"/>
    <property type="evidence" value="ECO:0007669"/>
    <property type="project" value="TreeGrafter"/>
</dbReference>
<evidence type="ECO:0000256" key="5">
    <source>
        <dbReference type="ARBA" id="ARBA00022840"/>
    </source>
</evidence>
<gene>
    <name evidence="10" type="ORF">QVD17_26885</name>
</gene>
<sequence>MYNVDCILSSFSVKLYLPLYVFRLHASYFDKQTTSSPLLAAMDQPCRCFSMLELSSATDSFDERWCIGQGGFGKVYKGRISDGPTNTYAIKRLHFMSSQGALEFWVEVKMLSRLRHCNLVSLIGYCNEEKEMALVYEYMPNGTLYDQLHKKGTFLTWSQRLKICIGAARGLDYLHTGTGTQQGVIHRDVKSSNILLDQNYAAKIADFGLAKIGPTNQTHTYVSTTVKGTFGYMDPNYFYTGKLTRKSDVYAFGVVLLEVMCGRPALDESLDEGLAVWAQDQIKQGKFIQIISSRLRDNISKCSLKEFSRIAVRCLFHNPNKRPTMTEVVSSLDRALSFQERKASSTQGRMCIKNVWSCLSLKGHRSLRKTESKEIKDTTEPVEGQDDNQSESNHVNTSHPPFPYTLRPAKRLTGMILKSIQISIEDDGYTDPNSLNGELNSAVRFLMSTKLRHGGQKMPEKFLKNIKIIYQHSHKIKTLELN</sequence>
<feature type="domain" description="Protein kinase" evidence="9">
    <location>
        <begin position="61"/>
        <end position="336"/>
    </location>
</feature>
<reference evidence="10" key="1">
    <citation type="journal article" date="2023" name="bioRxiv">
        <title>Improved chromosome-level genome assembly for marigold (Tagetes erecta).</title>
        <authorList>
            <person name="Jiang F."/>
            <person name="Yuan L."/>
            <person name="Wang S."/>
            <person name="Wang H."/>
            <person name="Xu D."/>
            <person name="Wang A."/>
            <person name="Fan W."/>
        </authorList>
    </citation>
    <scope>NUCLEOTIDE SEQUENCE</scope>
    <source>
        <strain evidence="10">WSJ</strain>
        <tissue evidence="10">Leaf</tissue>
    </source>
</reference>
<keyword evidence="1 7" id="KW-0723">Serine/threonine-protein kinase</keyword>
<dbReference type="FunFam" id="3.30.200.20:FF:000039">
    <property type="entry name" value="receptor-like protein kinase FERONIA"/>
    <property type="match status" value="1"/>
</dbReference>
<evidence type="ECO:0000313" key="10">
    <source>
        <dbReference type="EMBL" id="KAK1417751.1"/>
    </source>
</evidence>
<evidence type="ECO:0000256" key="8">
    <source>
        <dbReference type="SAM" id="MobiDB-lite"/>
    </source>
</evidence>
<dbReference type="PROSITE" id="PS50011">
    <property type="entry name" value="PROTEIN_KINASE_DOM"/>
    <property type="match status" value="1"/>
</dbReference>
<dbReference type="InterPro" id="IPR017441">
    <property type="entry name" value="Protein_kinase_ATP_BS"/>
</dbReference>
<evidence type="ECO:0000256" key="4">
    <source>
        <dbReference type="ARBA" id="ARBA00022777"/>
    </source>
</evidence>
<evidence type="ECO:0000256" key="2">
    <source>
        <dbReference type="ARBA" id="ARBA00022679"/>
    </source>
</evidence>
<name>A0AAD8NR80_TARER</name>
<keyword evidence="2" id="KW-0808">Transferase</keyword>
<evidence type="ECO:0000259" key="9">
    <source>
        <dbReference type="PROSITE" id="PS50011"/>
    </source>
</evidence>
<dbReference type="PROSITE" id="PS00108">
    <property type="entry name" value="PROTEIN_KINASE_ST"/>
    <property type="match status" value="1"/>
</dbReference>
<dbReference type="GO" id="GO:0005524">
    <property type="term" value="F:ATP binding"/>
    <property type="evidence" value="ECO:0007669"/>
    <property type="project" value="UniProtKB-UniRule"/>
</dbReference>
<dbReference type="EMBL" id="JAUHHV010000007">
    <property type="protein sequence ID" value="KAK1417751.1"/>
    <property type="molecule type" value="Genomic_DNA"/>
</dbReference>
<dbReference type="SMART" id="SM00220">
    <property type="entry name" value="S_TKc"/>
    <property type="match status" value="1"/>
</dbReference>
<feature type="compositionally biased region" description="Polar residues" evidence="8">
    <location>
        <begin position="390"/>
        <end position="399"/>
    </location>
</feature>
<dbReference type="Gene3D" id="3.30.200.20">
    <property type="entry name" value="Phosphorylase Kinase, domain 1"/>
    <property type="match status" value="1"/>
</dbReference>
<accession>A0AAD8NR80</accession>
<dbReference type="InterPro" id="IPR045272">
    <property type="entry name" value="ANXUR1/2-like"/>
</dbReference>
<feature type="compositionally biased region" description="Basic and acidic residues" evidence="8">
    <location>
        <begin position="369"/>
        <end position="379"/>
    </location>
</feature>
<dbReference type="Pfam" id="PF07714">
    <property type="entry name" value="PK_Tyr_Ser-Thr"/>
    <property type="match status" value="1"/>
</dbReference>
<evidence type="ECO:0000256" key="7">
    <source>
        <dbReference type="RuleBase" id="RU000304"/>
    </source>
</evidence>
<dbReference type="FunFam" id="1.10.510.10:FF:000084">
    <property type="entry name" value="Wall-associated receptor kinase 2"/>
    <property type="match status" value="1"/>
</dbReference>
<dbReference type="Gene3D" id="1.10.510.10">
    <property type="entry name" value="Transferase(Phosphotransferase) domain 1"/>
    <property type="match status" value="1"/>
</dbReference>
<dbReference type="PROSITE" id="PS00107">
    <property type="entry name" value="PROTEIN_KINASE_ATP"/>
    <property type="match status" value="1"/>
</dbReference>
<keyword evidence="3 6" id="KW-0547">Nucleotide-binding</keyword>
<dbReference type="InterPro" id="IPR008271">
    <property type="entry name" value="Ser/Thr_kinase_AS"/>
</dbReference>
<dbReference type="GO" id="GO:0004714">
    <property type="term" value="F:transmembrane receptor protein tyrosine kinase activity"/>
    <property type="evidence" value="ECO:0007669"/>
    <property type="project" value="InterPro"/>
</dbReference>
<comment type="caution">
    <text evidence="10">The sequence shown here is derived from an EMBL/GenBank/DDBJ whole genome shotgun (WGS) entry which is preliminary data.</text>
</comment>
<protein>
    <recommendedName>
        <fullName evidence="9">Protein kinase domain-containing protein</fullName>
    </recommendedName>
</protein>
<dbReference type="PANTHER" id="PTHR27003">
    <property type="entry name" value="OS07G0166700 PROTEIN"/>
    <property type="match status" value="1"/>
</dbReference>
<dbReference type="CDD" id="cd14066">
    <property type="entry name" value="STKc_IRAK"/>
    <property type="match status" value="1"/>
</dbReference>
<comment type="similarity">
    <text evidence="7">Belongs to the protein kinase superfamily.</text>
</comment>
<dbReference type="InterPro" id="IPR000719">
    <property type="entry name" value="Prot_kinase_dom"/>
</dbReference>
<organism evidence="10 11">
    <name type="scientific">Tagetes erecta</name>
    <name type="common">African marigold</name>
    <dbReference type="NCBI Taxonomy" id="13708"/>
    <lineage>
        <taxon>Eukaryota</taxon>
        <taxon>Viridiplantae</taxon>
        <taxon>Streptophyta</taxon>
        <taxon>Embryophyta</taxon>
        <taxon>Tracheophyta</taxon>
        <taxon>Spermatophyta</taxon>
        <taxon>Magnoliopsida</taxon>
        <taxon>eudicotyledons</taxon>
        <taxon>Gunneridae</taxon>
        <taxon>Pentapetalae</taxon>
        <taxon>asterids</taxon>
        <taxon>campanulids</taxon>
        <taxon>Asterales</taxon>
        <taxon>Asteraceae</taxon>
        <taxon>Asteroideae</taxon>
        <taxon>Heliantheae alliance</taxon>
        <taxon>Tageteae</taxon>
        <taxon>Tagetes</taxon>
    </lineage>
</organism>